<dbReference type="GO" id="GO:0008081">
    <property type="term" value="F:phosphoric diester hydrolase activity"/>
    <property type="evidence" value="ECO:0007669"/>
    <property type="project" value="InterPro"/>
</dbReference>
<dbReference type="Pfam" id="PF03009">
    <property type="entry name" value="GDPD"/>
    <property type="match status" value="1"/>
</dbReference>
<gene>
    <name evidence="3" type="ordered locus">Cyan10605_2179</name>
</gene>
<feature type="domain" description="GP-PDE" evidence="2">
    <location>
        <begin position="11"/>
        <end position="255"/>
    </location>
</feature>
<evidence type="ECO:0000313" key="4">
    <source>
        <dbReference type="Proteomes" id="UP000010480"/>
    </source>
</evidence>
<proteinExistence type="predicted"/>
<organism evidence="3 4">
    <name type="scientific">Cyanobacterium aponinum (strain PCC 10605)</name>
    <dbReference type="NCBI Taxonomy" id="755178"/>
    <lineage>
        <taxon>Bacteria</taxon>
        <taxon>Bacillati</taxon>
        <taxon>Cyanobacteriota</taxon>
        <taxon>Cyanophyceae</taxon>
        <taxon>Oscillatoriophycideae</taxon>
        <taxon>Chroococcales</taxon>
        <taxon>Geminocystaceae</taxon>
        <taxon>Cyanobacterium</taxon>
    </lineage>
</organism>
<feature type="region of interest" description="Disordered" evidence="1">
    <location>
        <begin position="1"/>
        <end position="24"/>
    </location>
</feature>
<dbReference type="SUPFAM" id="SSF51695">
    <property type="entry name" value="PLC-like phosphodiesterases"/>
    <property type="match status" value="1"/>
</dbReference>
<dbReference type="GO" id="GO:0006629">
    <property type="term" value="P:lipid metabolic process"/>
    <property type="evidence" value="ECO:0007669"/>
    <property type="project" value="InterPro"/>
</dbReference>
<dbReference type="eggNOG" id="COG0584">
    <property type="taxonomic scope" value="Bacteria"/>
</dbReference>
<dbReference type="RefSeq" id="WP_015219990.1">
    <property type="nucleotide sequence ID" value="NC_019776.1"/>
</dbReference>
<protein>
    <submittedName>
        <fullName evidence="3">Glycerophosphoryl diester phosphodiesterase</fullName>
    </submittedName>
</protein>
<dbReference type="AlphaFoldDB" id="K9Z6T3"/>
<name>K9Z6T3_CYAAP</name>
<evidence type="ECO:0000256" key="1">
    <source>
        <dbReference type="SAM" id="MobiDB-lite"/>
    </source>
</evidence>
<dbReference type="CDD" id="cd08582">
    <property type="entry name" value="GDPD_like_2"/>
    <property type="match status" value="1"/>
</dbReference>
<reference evidence="4" key="1">
    <citation type="journal article" date="2013" name="Proc. Natl. Acad. Sci. U.S.A.">
        <title>Improving the coverage of the cyanobacterial phylum using diversity-driven genome sequencing.</title>
        <authorList>
            <person name="Shih P.M."/>
            <person name="Wu D."/>
            <person name="Latifi A."/>
            <person name="Axen S.D."/>
            <person name="Fewer D.P."/>
            <person name="Talla E."/>
            <person name="Calteau A."/>
            <person name="Cai F."/>
            <person name="Tandeau de Marsac N."/>
            <person name="Rippka R."/>
            <person name="Herdman M."/>
            <person name="Sivonen K."/>
            <person name="Coursin T."/>
            <person name="Laurent T."/>
            <person name="Goodwin L."/>
            <person name="Nolan M."/>
            <person name="Davenport K.W."/>
            <person name="Han C.S."/>
            <person name="Rubin E.M."/>
            <person name="Eisen J.A."/>
            <person name="Woyke T."/>
            <person name="Gugger M."/>
            <person name="Kerfeld C.A."/>
        </authorList>
    </citation>
    <scope>NUCLEOTIDE SEQUENCE [LARGE SCALE GENOMIC DNA]</scope>
    <source>
        <strain evidence="4">PCC 10605</strain>
    </source>
</reference>
<dbReference type="Gene3D" id="3.20.20.190">
    <property type="entry name" value="Phosphatidylinositol (PI) phosphodiesterase"/>
    <property type="match status" value="1"/>
</dbReference>
<dbReference type="STRING" id="755178.Cyan10605_2179"/>
<evidence type="ECO:0000313" key="3">
    <source>
        <dbReference type="EMBL" id="AFZ54265.1"/>
    </source>
</evidence>
<dbReference type="PANTHER" id="PTHR46211">
    <property type="entry name" value="GLYCEROPHOSPHORYL DIESTER PHOSPHODIESTERASE"/>
    <property type="match status" value="1"/>
</dbReference>
<dbReference type="OrthoDB" id="384721at2"/>
<evidence type="ECO:0000259" key="2">
    <source>
        <dbReference type="PROSITE" id="PS51704"/>
    </source>
</evidence>
<dbReference type="Proteomes" id="UP000010480">
    <property type="component" value="Chromosome"/>
</dbReference>
<dbReference type="InterPro" id="IPR017946">
    <property type="entry name" value="PLC-like_Pdiesterase_TIM-brl"/>
</dbReference>
<dbReference type="InterPro" id="IPR030395">
    <property type="entry name" value="GP_PDE_dom"/>
</dbReference>
<accession>K9Z6T3</accession>
<dbReference type="PROSITE" id="PS51704">
    <property type="entry name" value="GP_PDE"/>
    <property type="match status" value="1"/>
</dbReference>
<sequence length="261" mass="29701">MNKDDPQITSPMIIAHRGSSKESPENTLSAFQLAISQGADGIEGDFHLTKDKQVVCIHDSNTARVANTKLIVKNSTLAELKKLDVGYWFNSTFKNEKIPTLNEVLEILPSDKKLFLEIKSDPDIVPYLLSILIDSKINLNQLVIISFNSRILRTIKQQKPELKTLFLVSLKTFNRIKLSNFLVKKLLNKLEDISADGISTSISNFLNETYIHQFISKGYEYHLWTIDNEKIAEQFIKIGVNSITTNTPKIIKQIKYFQTKS</sequence>
<dbReference type="EMBL" id="CP003947">
    <property type="protein sequence ID" value="AFZ54265.1"/>
    <property type="molecule type" value="Genomic_DNA"/>
</dbReference>
<dbReference type="PANTHER" id="PTHR46211:SF1">
    <property type="entry name" value="GLYCEROPHOSPHODIESTER PHOSPHODIESTERASE, CYTOPLASMIC"/>
    <property type="match status" value="1"/>
</dbReference>
<dbReference type="KEGG" id="can:Cyan10605_2179"/>
<keyword evidence="4" id="KW-1185">Reference proteome</keyword>
<dbReference type="HOGENOM" id="CLU_030006_3_3_3"/>